<dbReference type="EMBL" id="JHEG04000001">
    <property type="protein sequence ID" value="KAF3884894.1"/>
    <property type="molecule type" value="Genomic_DNA"/>
</dbReference>
<comment type="caution">
    <text evidence="3">The sequence shown here is derived from an EMBL/GenBank/DDBJ whole genome shotgun (WGS) entry which is preliminary data.</text>
</comment>
<dbReference type="OrthoDB" id="466680at2"/>
<dbReference type="InterPro" id="IPR029024">
    <property type="entry name" value="TerB-like"/>
</dbReference>
<proteinExistence type="predicted"/>
<dbReference type="Pfam" id="PF05099">
    <property type="entry name" value="TerB"/>
    <property type="match status" value="1"/>
</dbReference>
<feature type="domain" description="Co-chaperone DjlA N-terminal" evidence="1">
    <location>
        <begin position="38"/>
        <end position="135"/>
    </location>
</feature>
<sequence length="160" mass="18223">MSDIKKIGSSWIMNWFFGFNQTPTNEDSNIYMKSVLCCAKADGVLSPEEKDWALGFCASWGVEDWVIEELKAYEANEDIEDVIARSPQVSMAQRDILLTAIWACAADGESHEKEKAKIRQMASILGVTEDVVEQLEQLQKEESVLRQKRLKLLYPQKSPY</sequence>
<dbReference type="InterPro" id="IPR007791">
    <property type="entry name" value="DjlA_N"/>
</dbReference>
<keyword evidence="4" id="KW-1185">Reference proteome</keyword>
<organism evidence="3">
    <name type="scientific">Tolypothrix bouteillei VB521301</name>
    <dbReference type="NCBI Taxonomy" id="1479485"/>
    <lineage>
        <taxon>Bacteria</taxon>
        <taxon>Bacillati</taxon>
        <taxon>Cyanobacteriota</taxon>
        <taxon>Cyanophyceae</taxon>
        <taxon>Nostocales</taxon>
        <taxon>Tolypothrichaceae</taxon>
        <taxon>Tolypothrix</taxon>
    </lineage>
</organism>
<accession>A0A0C1N3Z3</accession>
<reference evidence="2" key="2">
    <citation type="submission" date="2019-11" db="EMBL/GenBank/DDBJ databases">
        <title>Improved Assembly of Tolypothrix boutellei genome.</title>
        <authorList>
            <person name="Sarangi A.N."/>
            <person name="Mukherjee M."/>
            <person name="Ghosh S."/>
            <person name="Singh D."/>
            <person name="Das A."/>
            <person name="Kant S."/>
            <person name="Prusty A."/>
            <person name="Tripathy S."/>
        </authorList>
    </citation>
    <scope>NUCLEOTIDE SEQUENCE</scope>
    <source>
        <strain evidence="2">VB521301</strain>
    </source>
</reference>
<protein>
    <recommendedName>
        <fullName evidence="1">Co-chaperone DjlA N-terminal domain-containing protein</fullName>
    </recommendedName>
</protein>
<evidence type="ECO:0000259" key="1">
    <source>
        <dbReference type="Pfam" id="PF05099"/>
    </source>
</evidence>
<dbReference type="Proteomes" id="UP000029738">
    <property type="component" value="Unassembled WGS sequence"/>
</dbReference>
<dbReference type="Gene3D" id="1.10.3680.10">
    <property type="entry name" value="TerB-like"/>
    <property type="match status" value="1"/>
</dbReference>
<dbReference type="AlphaFoldDB" id="A0A0C1N3Z3"/>
<gene>
    <name evidence="3" type="ORF">DA73_0233845</name>
    <name evidence="2" type="ORF">DA73_0400005050</name>
</gene>
<dbReference type="RefSeq" id="WP_038077901.1">
    <property type="nucleotide sequence ID" value="NZ_JHEG04000001.1"/>
</dbReference>
<dbReference type="SUPFAM" id="SSF158682">
    <property type="entry name" value="TerB-like"/>
    <property type="match status" value="1"/>
</dbReference>
<evidence type="ECO:0000313" key="4">
    <source>
        <dbReference type="Proteomes" id="UP000029738"/>
    </source>
</evidence>
<reference evidence="3" key="1">
    <citation type="journal article" date="2015" name="Genome Announc.">
        <title>Draft Genome Sequence of Tolypothrix boutellei Strain VB521301.</title>
        <authorList>
            <person name="Chandrababunaidu M.M."/>
            <person name="Singh D."/>
            <person name="Sen D."/>
            <person name="Bhan S."/>
            <person name="Das S."/>
            <person name="Gupta A."/>
            <person name="Adhikary S.P."/>
            <person name="Tripathy S."/>
        </authorList>
    </citation>
    <scope>NUCLEOTIDE SEQUENCE</scope>
    <source>
        <strain evidence="3">VB521301</strain>
    </source>
</reference>
<dbReference type="EMBL" id="JHEG02000058">
    <property type="protein sequence ID" value="KIE09342.1"/>
    <property type="molecule type" value="Genomic_DNA"/>
</dbReference>
<name>A0A0C1N3Z3_9CYAN</name>
<evidence type="ECO:0000313" key="2">
    <source>
        <dbReference type="EMBL" id="KAF3884894.1"/>
    </source>
</evidence>
<evidence type="ECO:0000313" key="3">
    <source>
        <dbReference type="EMBL" id="KIE09342.1"/>
    </source>
</evidence>